<dbReference type="NCBIfam" id="TIGR01730">
    <property type="entry name" value="RND_mfp"/>
    <property type="match status" value="1"/>
</dbReference>
<protein>
    <recommendedName>
        <fullName evidence="4">YknX-like beta-barrel domain-containing protein</fullName>
    </recommendedName>
</protein>
<gene>
    <name evidence="5" type="ORF">A2261_04325</name>
</gene>
<feature type="non-terminal residue" evidence="5">
    <location>
        <position position="1"/>
    </location>
</feature>
<dbReference type="GO" id="GO:0030313">
    <property type="term" value="C:cell envelope"/>
    <property type="evidence" value="ECO:0007669"/>
    <property type="project" value="UniProtKB-SubCell"/>
</dbReference>
<dbReference type="InterPro" id="IPR006143">
    <property type="entry name" value="RND_pump_MFP"/>
</dbReference>
<dbReference type="InterPro" id="IPR050465">
    <property type="entry name" value="UPF0194_transport"/>
</dbReference>
<dbReference type="Proteomes" id="UP000177803">
    <property type="component" value="Unassembled WGS sequence"/>
</dbReference>
<comment type="similarity">
    <text evidence="2">Belongs to the membrane fusion protein (MFP) (TC 8.A.1) family.</text>
</comment>
<dbReference type="PANTHER" id="PTHR32347">
    <property type="entry name" value="EFFLUX SYSTEM COMPONENT YKNX-RELATED"/>
    <property type="match status" value="1"/>
</dbReference>
<proteinExistence type="inferred from homology"/>
<evidence type="ECO:0000313" key="5">
    <source>
        <dbReference type="EMBL" id="OGH84266.1"/>
    </source>
</evidence>
<comment type="subcellular location">
    <subcellularLocation>
        <location evidence="1">Cell envelope</location>
    </subcellularLocation>
</comment>
<dbReference type="PANTHER" id="PTHR32347:SF23">
    <property type="entry name" value="BLL5650 PROTEIN"/>
    <property type="match status" value="1"/>
</dbReference>
<dbReference type="InterPro" id="IPR058636">
    <property type="entry name" value="Beta-barrel_YknX"/>
</dbReference>
<dbReference type="GO" id="GO:0016020">
    <property type="term" value="C:membrane"/>
    <property type="evidence" value="ECO:0007669"/>
    <property type="project" value="InterPro"/>
</dbReference>
<name>A0A1F6NJN3_9BACT</name>
<evidence type="ECO:0000259" key="4">
    <source>
        <dbReference type="Pfam" id="PF25990"/>
    </source>
</evidence>
<dbReference type="Gene3D" id="2.40.420.20">
    <property type="match status" value="1"/>
</dbReference>
<dbReference type="GO" id="GO:0022857">
    <property type="term" value="F:transmembrane transporter activity"/>
    <property type="evidence" value="ECO:0007669"/>
    <property type="project" value="InterPro"/>
</dbReference>
<keyword evidence="3" id="KW-0175">Coiled coil</keyword>
<dbReference type="AlphaFoldDB" id="A0A1F6NJN3"/>
<evidence type="ECO:0000256" key="1">
    <source>
        <dbReference type="ARBA" id="ARBA00004196"/>
    </source>
</evidence>
<evidence type="ECO:0000313" key="6">
    <source>
        <dbReference type="Proteomes" id="UP000177803"/>
    </source>
</evidence>
<reference evidence="5 6" key="1">
    <citation type="journal article" date="2016" name="Nat. Commun.">
        <title>Thousands of microbial genomes shed light on interconnected biogeochemical processes in an aquifer system.</title>
        <authorList>
            <person name="Anantharaman K."/>
            <person name="Brown C.T."/>
            <person name="Hug L.A."/>
            <person name="Sharon I."/>
            <person name="Castelle C.J."/>
            <person name="Probst A.J."/>
            <person name="Thomas B.C."/>
            <person name="Singh A."/>
            <person name="Wilkins M.J."/>
            <person name="Karaoz U."/>
            <person name="Brodie E.L."/>
            <person name="Williams K.H."/>
            <person name="Hubbard S.S."/>
            <person name="Banfield J.F."/>
        </authorList>
    </citation>
    <scope>NUCLEOTIDE SEQUENCE [LARGE SCALE GENOMIC DNA]</scope>
</reference>
<comment type="caution">
    <text evidence="5">The sequence shown here is derived from an EMBL/GenBank/DDBJ whole genome shotgun (WGS) entry which is preliminary data.</text>
</comment>
<organism evidence="5 6">
    <name type="scientific">Candidatus Magasanikbacteria bacterium RIFOXYA2_FULL_44_8</name>
    <dbReference type="NCBI Taxonomy" id="1798696"/>
    <lineage>
        <taxon>Bacteria</taxon>
        <taxon>Candidatus Magasanikiibacteriota</taxon>
    </lineage>
</organism>
<sequence length="562" mass="59657">AVIVLVVAYIGYGQYKKATAPPNYDTVTVIRGDIAQTVEATGKIQSANDLQLRFETAGTLGDVKVKEGDSVKAGQLLASLRASDLAAAVAQAQANLNQKIAGANDSERAYYSAAADSAKADWDRAKADAANSIATAQFAVDTAKNNMKLAEGGEDSRIVNQEYDDAVALLQAALSKLDDGLTQADNILGIDNALANDAFENVLSLLDINKLSTAKSNYAVARDARDRARAAIVPLTTISVHTTIDNALASAETALSKMNILLTNVSEVLEATPIIGTLTQTTLDAKKTIIATTRTTITTQYTSVIGEKQTISDAKNSYSTYLIAYNKAVNDFDTTKLTALSAVAIKEAMYNQAMANLNSKTEPSREVDLAPLRAALAQAQANYSKAILNAPIDGVVSKVNKKVGEFVSAADIAIEMITPHFEVEVDIPETDVAKLNVGDVVIITLDAFGDDTKFGGKVMSIDPASTDIQDVVYYKIKVSLDETDKPIKAGMTANVTVATEKRVGVLYIPSRAVRTNSEKFVKVLVGKEVKDVPITLGLKADDGKIEVLEGLKEGDVVVIGTK</sequence>
<dbReference type="Gene3D" id="2.40.50.100">
    <property type="match status" value="1"/>
</dbReference>
<evidence type="ECO:0000256" key="3">
    <source>
        <dbReference type="ARBA" id="ARBA00023054"/>
    </source>
</evidence>
<dbReference type="SUPFAM" id="SSF111369">
    <property type="entry name" value="HlyD-like secretion proteins"/>
    <property type="match status" value="2"/>
</dbReference>
<accession>A0A1F6NJN3</accession>
<feature type="domain" description="YknX-like beta-barrel" evidence="4">
    <location>
        <begin position="422"/>
        <end position="497"/>
    </location>
</feature>
<dbReference type="Pfam" id="PF25990">
    <property type="entry name" value="Beta-barrel_YknX"/>
    <property type="match status" value="1"/>
</dbReference>
<dbReference type="Gene3D" id="1.10.287.470">
    <property type="entry name" value="Helix hairpin bin"/>
    <property type="match status" value="1"/>
</dbReference>
<dbReference type="EMBL" id="MFQR01000033">
    <property type="protein sequence ID" value="OGH84266.1"/>
    <property type="molecule type" value="Genomic_DNA"/>
</dbReference>
<evidence type="ECO:0000256" key="2">
    <source>
        <dbReference type="ARBA" id="ARBA00009477"/>
    </source>
</evidence>
<dbReference type="Gene3D" id="2.40.30.170">
    <property type="match status" value="1"/>
</dbReference>